<accession>A0AAV3R7E3</accession>
<protein>
    <recommendedName>
        <fullName evidence="1">Reverse transcriptase domain-containing protein</fullName>
    </recommendedName>
</protein>
<sequence length="278" mass="31753">MPKHVNSTAISLLPEVQNPQSMRSFRPIACCNSIYKIISSILAARLKVVLHIVIGLQQTVYVPGRRITDGILIMQELMARCHKESGAPRCAIKVDIVEAYDTVRWDFLWMIIRYMKFPETFIRWIKGQLSFTGRRITSNILKVHEAMSGLRCGRKDVLMWDNYSQFSCSKAWFRLRQNAEKPGTWEEEISFMVEKCSGRGLKERLSRVAFCTVIYYVWIERNCLISKDKSNDVELVFLSCFSIVHTKGRVDQGICAVNGVLIGRVFGGSTKTIEVVTG</sequence>
<feature type="domain" description="Reverse transcriptase" evidence="1">
    <location>
        <begin position="22"/>
        <end position="151"/>
    </location>
</feature>
<reference evidence="2 3" key="1">
    <citation type="submission" date="2024-01" db="EMBL/GenBank/DDBJ databases">
        <title>The complete chloroplast genome sequence of Lithospermum erythrorhizon: insights into the phylogenetic relationship among Boraginaceae species and the maternal lineages of purple gromwells.</title>
        <authorList>
            <person name="Okada T."/>
            <person name="Watanabe K."/>
        </authorList>
    </citation>
    <scope>NUCLEOTIDE SEQUENCE [LARGE SCALE GENOMIC DNA]</scope>
</reference>
<proteinExistence type="predicted"/>
<organism evidence="2 3">
    <name type="scientific">Lithospermum erythrorhizon</name>
    <name type="common">Purple gromwell</name>
    <name type="synonym">Lithospermum officinale var. erythrorhizon</name>
    <dbReference type="NCBI Taxonomy" id="34254"/>
    <lineage>
        <taxon>Eukaryota</taxon>
        <taxon>Viridiplantae</taxon>
        <taxon>Streptophyta</taxon>
        <taxon>Embryophyta</taxon>
        <taxon>Tracheophyta</taxon>
        <taxon>Spermatophyta</taxon>
        <taxon>Magnoliopsida</taxon>
        <taxon>eudicotyledons</taxon>
        <taxon>Gunneridae</taxon>
        <taxon>Pentapetalae</taxon>
        <taxon>asterids</taxon>
        <taxon>lamiids</taxon>
        <taxon>Boraginales</taxon>
        <taxon>Boraginaceae</taxon>
        <taxon>Boraginoideae</taxon>
        <taxon>Lithospermeae</taxon>
        <taxon>Lithospermum</taxon>
    </lineage>
</organism>
<dbReference type="AlphaFoldDB" id="A0AAV3R7E3"/>
<evidence type="ECO:0000313" key="2">
    <source>
        <dbReference type="EMBL" id="GAA0171171.1"/>
    </source>
</evidence>
<dbReference type="InterPro" id="IPR000477">
    <property type="entry name" value="RT_dom"/>
</dbReference>
<evidence type="ECO:0000313" key="3">
    <source>
        <dbReference type="Proteomes" id="UP001454036"/>
    </source>
</evidence>
<gene>
    <name evidence="2" type="ORF">LIER_41098</name>
</gene>
<dbReference type="PANTHER" id="PTHR31635:SF196">
    <property type="entry name" value="REVERSE TRANSCRIPTASE DOMAIN-CONTAINING PROTEIN-RELATED"/>
    <property type="match status" value="1"/>
</dbReference>
<dbReference type="EMBL" id="BAABME010024931">
    <property type="protein sequence ID" value="GAA0171171.1"/>
    <property type="molecule type" value="Genomic_DNA"/>
</dbReference>
<dbReference type="Proteomes" id="UP001454036">
    <property type="component" value="Unassembled WGS sequence"/>
</dbReference>
<keyword evidence="3" id="KW-1185">Reference proteome</keyword>
<name>A0AAV3R7E3_LITER</name>
<comment type="caution">
    <text evidence="2">The sequence shown here is derived from an EMBL/GenBank/DDBJ whole genome shotgun (WGS) entry which is preliminary data.</text>
</comment>
<dbReference type="Pfam" id="PF00078">
    <property type="entry name" value="RVT_1"/>
    <property type="match status" value="1"/>
</dbReference>
<dbReference type="PANTHER" id="PTHR31635">
    <property type="entry name" value="REVERSE TRANSCRIPTASE DOMAIN-CONTAINING PROTEIN-RELATED"/>
    <property type="match status" value="1"/>
</dbReference>
<evidence type="ECO:0000259" key="1">
    <source>
        <dbReference type="Pfam" id="PF00078"/>
    </source>
</evidence>